<evidence type="ECO:0000256" key="8">
    <source>
        <dbReference type="SAM" id="SignalP"/>
    </source>
</evidence>
<protein>
    <submittedName>
        <fullName evidence="11">M13 family metallopeptidase</fullName>
    </submittedName>
</protein>
<dbReference type="PANTHER" id="PTHR11733">
    <property type="entry name" value="ZINC METALLOPROTEASE FAMILY M13 NEPRILYSIN-RELATED"/>
    <property type="match status" value="1"/>
</dbReference>
<dbReference type="RefSeq" id="WP_263953084.1">
    <property type="nucleotide sequence ID" value="NZ_JAOYFC010000001.1"/>
</dbReference>
<accession>A0AAE3IYW5</accession>
<keyword evidence="4" id="KW-0479">Metal-binding</keyword>
<dbReference type="SUPFAM" id="SSF55486">
    <property type="entry name" value="Metalloproteases ('zincins'), catalytic domain"/>
    <property type="match status" value="1"/>
</dbReference>
<comment type="caution">
    <text evidence="11">The sequence shown here is derived from an EMBL/GenBank/DDBJ whole genome shotgun (WGS) entry which is preliminary data.</text>
</comment>
<dbReference type="InterPro" id="IPR024079">
    <property type="entry name" value="MetalloPept_cat_dom_sf"/>
</dbReference>
<dbReference type="CDD" id="cd08662">
    <property type="entry name" value="M13"/>
    <property type="match status" value="1"/>
</dbReference>
<evidence type="ECO:0000256" key="6">
    <source>
        <dbReference type="ARBA" id="ARBA00022833"/>
    </source>
</evidence>
<dbReference type="Pfam" id="PF01431">
    <property type="entry name" value="Peptidase_M13"/>
    <property type="match status" value="1"/>
</dbReference>
<feature type="chain" id="PRO_5042055409" evidence="8">
    <location>
        <begin position="35"/>
        <end position="699"/>
    </location>
</feature>
<dbReference type="GO" id="GO:0046872">
    <property type="term" value="F:metal ion binding"/>
    <property type="evidence" value="ECO:0007669"/>
    <property type="project" value="UniProtKB-KW"/>
</dbReference>
<dbReference type="Proteomes" id="UP001208041">
    <property type="component" value="Unassembled WGS sequence"/>
</dbReference>
<gene>
    <name evidence="11" type="ORF">OH136_06835</name>
</gene>
<evidence type="ECO:0000256" key="5">
    <source>
        <dbReference type="ARBA" id="ARBA00022801"/>
    </source>
</evidence>
<dbReference type="InterPro" id="IPR042089">
    <property type="entry name" value="Peptidase_M13_dom_2"/>
</dbReference>
<keyword evidence="6" id="KW-0862">Zinc</keyword>
<proteinExistence type="inferred from homology"/>
<dbReference type="GO" id="GO:0016485">
    <property type="term" value="P:protein processing"/>
    <property type="evidence" value="ECO:0007669"/>
    <property type="project" value="TreeGrafter"/>
</dbReference>
<keyword evidence="7" id="KW-0482">Metalloprotease</keyword>
<evidence type="ECO:0000259" key="9">
    <source>
        <dbReference type="Pfam" id="PF01431"/>
    </source>
</evidence>
<feature type="domain" description="Peptidase M13 N-terminal" evidence="10">
    <location>
        <begin position="58"/>
        <end position="439"/>
    </location>
</feature>
<dbReference type="InterPro" id="IPR018497">
    <property type="entry name" value="Peptidase_M13_C"/>
</dbReference>
<organism evidence="11 12">
    <name type="scientific">Halocynthiibacter halioticoli</name>
    <dbReference type="NCBI Taxonomy" id="2986804"/>
    <lineage>
        <taxon>Bacteria</taxon>
        <taxon>Pseudomonadati</taxon>
        <taxon>Pseudomonadota</taxon>
        <taxon>Alphaproteobacteria</taxon>
        <taxon>Rhodobacterales</taxon>
        <taxon>Paracoccaceae</taxon>
        <taxon>Halocynthiibacter</taxon>
    </lineage>
</organism>
<dbReference type="PROSITE" id="PS51885">
    <property type="entry name" value="NEPRILYSIN"/>
    <property type="match status" value="1"/>
</dbReference>
<comment type="cofactor">
    <cofactor evidence="1">
        <name>Zn(2+)</name>
        <dbReference type="ChEBI" id="CHEBI:29105"/>
    </cofactor>
</comment>
<dbReference type="EMBL" id="JAOYFC010000001">
    <property type="protein sequence ID" value="MCV6824269.1"/>
    <property type="molecule type" value="Genomic_DNA"/>
</dbReference>
<feature type="signal peptide" evidence="8">
    <location>
        <begin position="1"/>
        <end position="34"/>
    </location>
</feature>
<reference evidence="11" key="1">
    <citation type="submission" date="2022-10" db="EMBL/GenBank/DDBJ databases">
        <authorList>
            <person name="Yue Y."/>
        </authorList>
    </citation>
    <scope>NUCLEOTIDE SEQUENCE</scope>
    <source>
        <strain evidence="11">Z654</strain>
    </source>
</reference>
<dbReference type="Gene3D" id="3.40.390.10">
    <property type="entry name" value="Collagenase (Catalytic Domain)"/>
    <property type="match status" value="1"/>
</dbReference>
<comment type="similarity">
    <text evidence="2">Belongs to the peptidase M13 family.</text>
</comment>
<dbReference type="InterPro" id="IPR000718">
    <property type="entry name" value="Peptidase_M13"/>
</dbReference>
<dbReference type="PANTHER" id="PTHR11733:SF167">
    <property type="entry name" value="FI17812P1-RELATED"/>
    <property type="match status" value="1"/>
</dbReference>
<dbReference type="InterPro" id="IPR008753">
    <property type="entry name" value="Peptidase_M13_N"/>
</dbReference>
<keyword evidence="3" id="KW-0645">Protease</keyword>
<dbReference type="PRINTS" id="PR00786">
    <property type="entry name" value="NEPRILYSIN"/>
</dbReference>
<evidence type="ECO:0000256" key="1">
    <source>
        <dbReference type="ARBA" id="ARBA00001947"/>
    </source>
</evidence>
<sequence length="699" mass="78260">MLPFSHLVQITSLKPKGVFAALGCSVALSGVALAEELPPVGPDDLAFSIENMDLSVDPGENFYRYVSGKWQDRVERPEQLSSYGSLTIAGERVKAQMKIALKEAGEAAATAEKGSPTQQVGDFYNAYMDTEALDAAGIEPIRGLLEEVSAITDMAGLTEFMSKMMREGGPSLFLVLAPMADLADSKTYAYYAAAGLFGIDSHNEDLLREGPGGERYEGYKTYIMEIFEISGFDAGDAERIAKTSLEIEAALLDGKLTPEEMVDPRNFYNPVTRDELQAAIPEIDLVQLTTDVGMELPERVILSAPRYLPVLSKVLQERTIEDIRDYVTFRVIHNYSDLMTTEFDEPTRKFTEVLTGVGVLLPREERALSLLKEALGHPLSQIYVEKYYPEETRQKALDMVERIQDVFRSRIPSRDWLSEETKEAALQKLDSFDYKIGYPDEWIDYTGVDIGSDMVANYRNLSDFENTRLIERSKGPVVSDQFNEESTLPIVINAAYSPLENGFQVPAAIQQPPIFQADMDAPVYFCRLGGIIGHEMTHGFDTGGRQFDAEGNLRDWWTAEDAEAFEKEAQKLIDQANAVEILPGLYVNGELNVKENMADTGGIAFAHEALMNYLEEHPEENVEIDGLTPSQRCFISWGQMWTWKATDQFIRSLVASDGHPPGEYRAYAPLQHMEAFYQAFDIQEGDPMWLAPEKRVEAW</sequence>
<dbReference type="GO" id="GO:0004222">
    <property type="term" value="F:metalloendopeptidase activity"/>
    <property type="evidence" value="ECO:0007669"/>
    <property type="project" value="InterPro"/>
</dbReference>
<feature type="domain" description="Peptidase M13 C-terminal" evidence="9">
    <location>
        <begin position="493"/>
        <end position="696"/>
    </location>
</feature>
<dbReference type="Pfam" id="PF05649">
    <property type="entry name" value="Peptidase_M13_N"/>
    <property type="match status" value="1"/>
</dbReference>
<evidence type="ECO:0000256" key="7">
    <source>
        <dbReference type="ARBA" id="ARBA00023049"/>
    </source>
</evidence>
<dbReference type="GO" id="GO:0005886">
    <property type="term" value="C:plasma membrane"/>
    <property type="evidence" value="ECO:0007669"/>
    <property type="project" value="TreeGrafter"/>
</dbReference>
<evidence type="ECO:0000313" key="12">
    <source>
        <dbReference type="Proteomes" id="UP001208041"/>
    </source>
</evidence>
<evidence type="ECO:0000256" key="4">
    <source>
        <dbReference type="ARBA" id="ARBA00022723"/>
    </source>
</evidence>
<evidence type="ECO:0000256" key="3">
    <source>
        <dbReference type="ARBA" id="ARBA00022670"/>
    </source>
</evidence>
<name>A0AAE3IYW5_9RHOB</name>
<evidence type="ECO:0000259" key="10">
    <source>
        <dbReference type="Pfam" id="PF05649"/>
    </source>
</evidence>
<keyword evidence="5" id="KW-0378">Hydrolase</keyword>
<evidence type="ECO:0000313" key="11">
    <source>
        <dbReference type="EMBL" id="MCV6824269.1"/>
    </source>
</evidence>
<keyword evidence="12" id="KW-1185">Reference proteome</keyword>
<keyword evidence="8" id="KW-0732">Signal</keyword>
<dbReference type="Gene3D" id="1.10.1380.10">
    <property type="entry name" value="Neutral endopeptidase , domain2"/>
    <property type="match status" value="1"/>
</dbReference>
<dbReference type="AlphaFoldDB" id="A0AAE3IYW5"/>
<evidence type="ECO:0000256" key="2">
    <source>
        <dbReference type="ARBA" id="ARBA00007357"/>
    </source>
</evidence>